<keyword evidence="2" id="KW-0493">Microtubule</keyword>
<keyword evidence="1" id="KW-0963">Cytoplasm</keyword>
<dbReference type="Pfam" id="PF22923">
    <property type="entry name" value="KIF2A-like_1st"/>
    <property type="match status" value="1"/>
</dbReference>
<accession>U6CXP9</accession>
<sequence length="183" mass="20319">FWVFGFFSCISCFSSQRLPMDSSLQARLFPGLTIKIQRSNGIIHSANVRTVNLEKSCVSVEWTEGDATKGKEIDFDDVAAINPELLQLLPLHPKDNLPLQENVTVQKQKRRSVNSKIPAPKEGLRSRSTRMSTVSEVRITTQENDMEVELPASSNSRKHFSVPTGPPRPSCPAVAEIPLTMVS</sequence>
<reference evidence="6" key="1">
    <citation type="submission" date="2012-11" db="EMBL/GenBank/DDBJ databases">
        <title>An American mink transcriptome.</title>
        <authorList>
            <person name="Anistoroaei R."/>
            <person name="Christensen K."/>
        </authorList>
    </citation>
    <scope>NUCLEOTIDE SEQUENCE</scope>
    <source>
        <tissue evidence="6">Pool of brain</tissue>
    </source>
</reference>
<dbReference type="GO" id="GO:0005874">
    <property type="term" value="C:microtubule"/>
    <property type="evidence" value="ECO:0007669"/>
    <property type="project" value="UniProtKB-KW"/>
</dbReference>
<evidence type="ECO:0000256" key="3">
    <source>
        <dbReference type="ARBA" id="ARBA00023054"/>
    </source>
</evidence>
<gene>
    <name evidence="6" type="primary">KIF2C</name>
</gene>
<protein>
    <submittedName>
        <fullName evidence="6">Kinesin-like protein KIF2C</fullName>
    </submittedName>
</protein>
<evidence type="ECO:0000313" key="6">
    <source>
        <dbReference type="EMBL" id="CCP75099.1"/>
    </source>
</evidence>
<feature type="region of interest" description="Disordered" evidence="4">
    <location>
        <begin position="107"/>
        <end position="132"/>
    </location>
</feature>
<evidence type="ECO:0000256" key="1">
    <source>
        <dbReference type="ARBA" id="ARBA00022490"/>
    </source>
</evidence>
<feature type="domain" description="Kinesin-like protein KIF2A-like N-terminal" evidence="5">
    <location>
        <begin position="26"/>
        <end position="78"/>
    </location>
</feature>
<feature type="non-terminal residue" evidence="6">
    <location>
        <position position="1"/>
    </location>
</feature>
<feature type="non-terminal residue" evidence="6">
    <location>
        <position position="183"/>
    </location>
</feature>
<name>U6CXP9_NEOVI</name>
<dbReference type="AlphaFoldDB" id="U6CXP9"/>
<feature type="region of interest" description="Disordered" evidence="4">
    <location>
        <begin position="148"/>
        <end position="173"/>
    </location>
</feature>
<dbReference type="EMBL" id="HAAF01003273">
    <property type="protein sequence ID" value="CCP75099.1"/>
    <property type="molecule type" value="mRNA"/>
</dbReference>
<keyword evidence="3" id="KW-0175">Coiled coil</keyword>
<evidence type="ECO:0000256" key="2">
    <source>
        <dbReference type="ARBA" id="ARBA00022701"/>
    </source>
</evidence>
<proteinExistence type="evidence at transcript level"/>
<evidence type="ECO:0000259" key="5">
    <source>
        <dbReference type="Pfam" id="PF22923"/>
    </source>
</evidence>
<dbReference type="InterPro" id="IPR054473">
    <property type="entry name" value="KIF2A-like_N"/>
</dbReference>
<evidence type="ECO:0000256" key="4">
    <source>
        <dbReference type="SAM" id="MobiDB-lite"/>
    </source>
</evidence>
<organism evidence="6">
    <name type="scientific">Neovison vison</name>
    <name type="common">American mink</name>
    <name type="synonym">Mustela vison</name>
    <dbReference type="NCBI Taxonomy" id="452646"/>
    <lineage>
        <taxon>Eukaryota</taxon>
        <taxon>Metazoa</taxon>
        <taxon>Chordata</taxon>
        <taxon>Craniata</taxon>
        <taxon>Vertebrata</taxon>
        <taxon>Euteleostomi</taxon>
        <taxon>Mammalia</taxon>
        <taxon>Eutheria</taxon>
        <taxon>Laurasiatheria</taxon>
        <taxon>Carnivora</taxon>
        <taxon>Caniformia</taxon>
        <taxon>Musteloidea</taxon>
        <taxon>Mustelidae</taxon>
        <taxon>Mustelinae</taxon>
        <taxon>Neogale</taxon>
    </lineage>
</organism>